<dbReference type="InterPro" id="IPR009057">
    <property type="entry name" value="Homeodomain-like_sf"/>
</dbReference>
<dbReference type="InterPro" id="IPR017884">
    <property type="entry name" value="SANT_dom"/>
</dbReference>
<keyword evidence="4" id="KW-0539">Nucleus</keyword>
<dbReference type="Pfam" id="PF04433">
    <property type="entry name" value="SWIRM"/>
    <property type="match status" value="1"/>
</dbReference>
<evidence type="ECO:0000259" key="8">
    <source>
        <dbReference type="PROSITE" id="PS51293"/>
    </source>
</evidence>
<dbReference type="PROSITE" id="PS52032">
    <property type="entry name" value="MARR_BRCT_CHROMO"/>
    <property type="match status" value="1"/>
</dbReference>
<dbReference type="InParanoid" id="F4PAR1"/>
<evidence type="ECO:0000259" key="7">
    <source>
        <dbReference type="PROSITE" id="PS50172"/>
    </source>
</evidence>
<dbReference type="SUPFAM" id="SSF57850">
    <property type="entry name" value="RING/U-box"/>
    <property type="match status" value="1"/>
</dbReference>
<keyword evidence="5" id="KW-0175">Coiled coil</keyword>
<dbReference type="GO" id="GO:0003677">
    <property type="term" value="F:DNA binding"/>
    <property type="evidence" value="ECO:0007669"/>
    <property type="project" value="UniProtKB-KW"/>
</dbReference>
<evidence type="ECO:0000259" key="6">
    <source>
        <dbReference type="PROSITE" id="PS50090"/>
    </source>
</evidence>
<feature type="domain" description="BRCT" evidence="7">
    <location>
        <begin position="235"/>
        <end position="258"/>
    </location>
</feature>
<dbReference type="SMART" id="SM00717">
    <property type="entry name" value="SANT"/>
    <property type="match status" value="1"/>
</dbReference>
<name>F4PAR1_BATDJ</name>
<feature type="domain" description="Chromo" evidence="9">
    <location>
        <begin position="1"/>
        <end position="277"/>
    </location>
</feature>
<dbReference type="PROSITE" id="PS51293">
    <property type="entry name" value="SANT"/>
    <property type="match status" value="1"/>
</dbReference>
<dbReference type="PANTHER" id="PTHR12802">
    <property type="entry name" value="SWI/SNF COMPLEX-RELATED"/>
    <property type="match status" value="1"/>
</dbReference>
<dbReference type="GeneID" id="18239322"/>
<dbReference type="InterPro" id="IPR001357">
    <property type="entry name" value="BRCT_dom"/>
</dbReference>
<dbReference type="RefSeq" id="XP_006681671.1">
    <property type="nucleotide sequence ID" value="XM_006681608.1"/>
</dbReference>
<evidence type="ECO:0000256" key="2">
    <source>
        <dbReference type="ARBA" id="ARBA00023125"/>
    </source>
</evidence>
<dbReference type="PROSITE" id="PS50090">
    <property type="entry name" value="MYB_LIKE"/>
    <property type="match status" value="1"/>
</dbReference>
<gene>
    <name evidence="10" type="ORF">BATDEDRAFT_27403</name>
</gene>
<dbReference type="GO" id="GO:0042393">
    <property type="term" value="F:histone binding"/>
    <property type="evidence" value="ECO:0000318"/>
    <property type="project" value="GO_Central"/>
</dbReference>
<evidence type="ECO:0000313" key="10">
    <source>
        <dbReference type="EMBL" id="EGF77585.1"/>
    </source>
</evidence>
<dbReference type="PANTHER" id="PTHR12802:SF41">
    <property type="entry name" value="BRAHMA ASSOCIATED PROTEIN 155 KDA"/>
    <property type="match status" value="1"/>
</dbReference>
<dbReference type="OrthoDB" id="118550at2759"/>
<dbReference type="OMA" id="KGGTIMD"/>
<evidence type="ECO:0000256" key="1">
    <source>
        <dbReference type="ARBA" id="ARBA00023015"/>
    </source>
</evidence>
<dbReference type="AlphaFoldDB" id="F4PAR1"/>
<dbReference type="Gene3D" id="1.10.10.10">
    <property type="entry name" value="Winged helix-like DNA-binding domain superfamily/Winged helix DNA-binding domain"/>
    <property type="match status" value="1"/>
</dbReference>
<keyword evidence="11" id="KW-1185">Reference proteome</keyword>
<evidence type="ECO:0000256" key="3">
    <source>
        <dbReference type="ARBA" id="ARBA00023163"/>
    </source>
</evidence>
<keyword evidence="3" id="KW-0804">Transcription</keyword>
<accession>F4PAR1</accession>
<dbReference type="Pfam" id="PF00249">
    <property type="entry name" value="Myb_DNA-binding"/>
    <property type="match status" value="1"/>
</dbReference>
<reference evidence="10 11" key="1">
    <citation type="submission" date="2009-12" db="EMBL/GenBank/DDBJ databases">
        <title>The draft genome of Batrachochytrium dendrobatidis.</title>
        <authorList>
            <consortium name="US DOE Joint Genome Institute (JGI-PGF)"/>
            <person name="Kuo A."/>
            <person name="Salamov A."/>
            <person name="Schmutz J."/>
            <person name="Lucas S."/>
            <person name="Pitluck S."/>
            <person name="Rosenblum E."/>
            <person name="Stajich J."/>
            <person name="Eisen M."/>
            <person name="Grigoriev I.V."/>
        </authorList>
    </citation>
    <scope>NUCLEOTIDE SEQUENCE [LARGE SCALE GENOMIC DNA]</scope>
    <source>
        <strain evidence="11">JAM81 / FGSC 10211</strain>
    </source>
</reference>
<dbReference type="Gene3D" id="1.10.10.60">
    <property type="entry name" value="Homeodomain-like"/>
    <property type="match status" value="1"/>
</dbReference>
<evidence type="ECO:0000256" key="4">
    <source>
        <dbReference type="ARBA" id="ARBA00023242"/>
    </source>
</evidence>
<dbReference type="CDD" id="cd00167">
    <property type="entry name" value="SANT"/>
    <property type="match status" value="1"/>
</dbReference>
<evidence type="ECO:0000313" key="11">
    <source>
        <dbReference type="Proteomes" id="UP000007241"/>
    </source>
</evidence>
<proteinExistence type="predicted"/>
<evidence type="ECO:0008006" key="12">
    <source>
        <dbReference type="Google" id="ProtNLM"/>
    </source>
</evidence>
<dbReference type="InterPro" id="IPR049898">
    <property type="entry name" value="MARR_BRCT_CHROMO"/>
</dbReference>
<protein>
    <recommendedName>
        <fullName evidence="12">SWIRM domain-containing protein</fullName>
    </recommendedName>
</protein>
<dbReference type="InterPro" id="IPR001005">
    <property type="entry name" value="SANT/Myb"/>
</dbReference>
<sequence length="808" mass="92192">MAIFEPAVAFHLLQTFSSDELTFLQKELSDHLAEHQIQSPSFDQIVSLTRKIQAFQLSHNSSSSLSPIRIPTKLFKNTAKNGSLFEILKSAALQSPSSPWDNARFQDPAQADIDCMCLLKISENLQRSGHWKLPLIYFASSVPDHVRQKYIPAIYMMQGCVSDKMVNQVTHVIQGDDCIDEEDDRNIYFRTLEMKDEFCLLHYWFLPDSADVWVPRSSSEFSDPEEHQDHEEPFVVTVRWIKDTIKFREWMNEDDYEIDNPDELSDVSSACAELQTSHEEVQNEPINDILNTEELQSDQQFYEDFNCPDTFEATELNDDQDYKIDSGDEDIDGDNRDLFQSDNALLGHGLNFKMTQNDYYDSTLQYHDLFIWRVATTNLDRRLQVKVKRHEYEPWPNGVLLNISLPAMLRRKDHIHSTNTTPSSKSKLPAWFSAESVHEIESQAFHDIEMYTLIRNQILDIAHNSSEKVCIVDCCNQIQSDTMYVALVHAFLEYHNIINTKSSDNSEPTASSVADIPLLRGDTYLLLASTTPSDPEKLIYDQQYKDLFPSPPLATPYWKSFCAVCNADSSSLSYHCVKLDGFSICRECFVSGRYPSDFSSNSFVRLHGLRCDSEIPDQPTWSDEETLRLLDAIHLYGFQWSLVADAVQTKSKTECIEYFLQLPIGELPTSNLCGAPTNFEAADKPTQRNLDELKLLAQQIIGDAPNPLMSLIHLLSVAVQPVLASEAAHAAIQAMFGTADYPVQNSKHDIHQLSMTATVEALRSALDFADRLVKKDEATLEILVHELTELQLQRIQLKLNHLENIYHM</sequence>
<organism evidence="10 11">
    <name type="scientific">Batrachochytrium dendrobatidis (strain JAM81 / FGSC 10211)</name>
    <name type="common">Frog chytrid fungus</name>
    <dbReference type="NCBI Taxonomy" id="684364"/>
    <lineage>
        <taxon>Eukaryota</taxon>
        <taxon>Fungi</taxon>
        <taxon>Fungi incertae sedis</taxon>
        <taxon>Chytridiomycota</taxon>
        <taxon>Chytridiomycota incertae sedis</taxon>
        <taxon>Chytridiomycetes</taxon>
        <taxon>Rhizophydiales</taxon>
        <taxon>Rhizophydiales incertae sedis</taxon>
        <taxon>Batrachochytrium</taxon>
    </lineage>
</organism>
<dbReference type="Proteomes" id="UP000007241">
    <property type="component" value="Unassembled WGS sequence"/>
</dbReference>
<evidence type="ECO:0000256" key="5">
    <source>
        <dbReference type="SAM" id="Coils"/>
    </source>
</evidence>
<dbReference type="PROSITE" id="PS50172">
    <property type="entry name" value="BRCT"/>
    <property type="match status" value="1"/>
</dbReference>
<evidence type="ECO:0000259" key="9">
    <source>
        <dbReference type="PROSITE" id="PS52032"/>
    </source>
</evidence>
<dbReference type="STRING" id="684364.F4PAR1"/>
<keyword evidence="1" id="KW-0805">Transcription regulation</keyword>
<dbReference type="GO" id="GO:0045893">
    <property type="term" value="P:positive regulation of DNA-templated transcription"/>
    <property type="evidence" value="ECO:0000318"/>
    <property type="project" value="GO_Central"/>
</dbReference>
<dbReference type="InterPro" id="IPR036388">
    <property type="entry name" value="WH-like_DNA-bd_sf"/>
</dbReference>
<dbReference type="EMBL" id="GL882891">
    <property type="protein sequence ID" value="EGF77585.1"/>
    <property type="molecule type" value="Genomic_DNA"/>
</dbReference>
<dbReference type="GO" id="GO:0016514">
    <property type="term" value="C:SWI/SNF complex"/>
    <property type="evidence" value="ECO:0000318"/>
    <property type="project" value="GO_Central"/>
</dbReference>
<dbReference type="Gene3D" id="3.40.50.10190">
    <property type="entry name" value="BRCT domain"/>
    <property type="match status" value="1"/>
</dbReference>
<dbReference type="InterPro" id="IPR007526">
    <property type="entry name" value="SWIRM"/>
</dbReference>
<dbReference type="HOGENOM" id="CLU_004447_0_1_1"/>
<dbReference type="SUPFAM" id="SSF46689">
    <property type="entry name" value="Homeodomain-like"/>
    <property type="match status" value="2"/>
</dbReference>
<feature type="domain" description="SANT" evidence="8">
    <location>
        <begin position="616"/>
        <end position="667"/>
    </location>
</feature>
<feature type="domain" description="Myb-like" evidence="6">
    <location>
        <begin position="621"/>
        <end position="663"/>
    </location>
</feature>
<dbReference type="SUPFAM" id="SSF52113">
    <property type="entry name" value="BRCT domain"/>
    <property type="match status" value="1"/>
</dbReference>
<keyword evidence="2" id="KW-0238">DNA-binding</keyword>
<dbReference type="InterPro" id="IPR036420">
    <property type="entry name" value="BRCT_dom_sf"/>
</dbReference>
<feature type="coiled-coil region" evidence="5">
    <location>
        <begin position="773"/>
        <end position="805"/>
    </location>
</feature>